<keyword evidence="2" id="KW-1185">Reference proteome</keyword>
<evidence type="ECO:0000313" key="1">
    <source>
        <dbReference type="EMBL" id="GAA3645214.1"/>
    </source>
</evidence>
<gene>
    <name evidence="1" type="ORF">GCM10022224_004740</name>
</gene>
<dbReference type="Proteomes" id="UP001500902">
    <property type="component" value="Unassembled WGS sequence"/>
</dbReference>
<accession>A0ABP7B1E8</accession>
<dbReference type="EMBL" id="BAAAZP010000008">
    <property type="protein sequence ID" value="GAA3645214.1"/>
    <property type="molecule type" value="Genomic_DNA"/>
</dbReference>
<organism evidence="1 2">
    <name type="scientific">Nonomuraea antimicrobica</name>
    <dbReference type="NCBI Taxonomy" id="561173"/>
    <lineage>
        <taxon>Bacteria</taxon>
        <taxon>Bacillati</taxon>
        <taxon>Actinomycetota</taxon>
        <taxon>Actinomycetes</taxon>
        <taxon>Streptosporangiales</taxon>
        <taxon>Streptosporangiaceae</taxon>
        <taxon>Nonomuraea</taxon>
    </lineage>
</organism>
<name>A0ABP7B1E8_9ACTN</name>
<reference evidence="2" key="1">
    <citation type="journal article" date="2019" name="Int. J. Syst. Evol. Microbiol.">
        <title>The Global Catalogue of Microorganisms (GCM) 10K type strain sequencing project: providing services to taxonomists for standard genome sequencing and annotation.</title>
        <authorList>
            <consortium name="The Broad Institute Genomics Platform"/>
            <consortium name="The Broad Institute Genome Sequencing Center for Infectious Disease"/>
            <person name="Wu L."/>
            <person name="Ma J."/>
        </authorList>
    </citation>
    <scope>NUCLEOTIDE SEQUENCE [LARGE SCALE GENOMIC DNA]</scope>
    <source>
        <strain evidence="2">JCM 16904</strain>
    </source>
</reference>
<comment type="caution">
    <text evidence="1">The sequence shown here is derived from an EMBL/GenBank/DDBJ whole genome shotgun (WGS) entry which is preliminary data.</text>
</comment>
<sequence>MFTTHSRPAFVAGLRALADFLEARPDIPTPRSTVVHHFVPDAQDTEMRAEIDRLATLLGSHLDGEDSHVTTSLRFGPIEYRAVAILADSRARYDAHNSYRGCVTPDSPQKDQ</sequence>
<protein>
    <submittedName>
        <fullName evidence="1">Uncharacterized protein</fullName>
    </submittedName>
</protein>
<dbReference type="RefSeq" id="WP_344872434.1">
    <property type="nucleotide sequence ID" value="NZ_BAAAZP010000008.1"/>
</dbReference>
<proteinExistence type="predicted"/>
<evidence type="ECO:0000313" key="2">
    <source>
        <dbReference type="Proteomes" id="UP001500902"/>
    </source>
</evidence>